<name>A0A5K7Z6C0_9BACT</name>
<dbReference type="AlphaFoldDB" id="A0A5K7Z6C0"/>
<dbReference type="KEGG" id="dwd:DSCW_26280"/>
<evidence type="ECO:0000313" key="2">
    <source>
        <dbReference type="Proteomes" id="UP000427769"/>
    </source>
</evidence>
<dbReference type="Proteomes" id="UP000427769">
    <property type="component" value="Chromosome"/>
</dbReference>
<gene>
    <name evidence="1" type="ORF">DSCW_26280</name>
</gene>
<organism evidence="1 2">
    <name type="scientific">Desulfosarcina widdelii</name>
    <dbReference type="NCBI Taxonomy" id="947919"/>
    <lineage>
        <taxon>Bacteria</taxon>
        <taxon>Pseudomonadati</taxon>
        <taxon>Thermodesulfobacteriota</taxon>
        <taxon>Desulfobacteria</taxon>
        <taxon>Desulfobacterales</taxon>
        <taxon>Desulfosarcinaceae</taxon>
        <taxon>Desulfosarcina</taxon>
    </lineage>
</organism>
<dbReference type="RefSeq" id="WP_155304153.1">
    <property type="nucleotide sequence ID" value="NZ_AP021875.1"/>
</dbReference>
<sequence>MKCDRCEAVIPENDEREFNGQTICEDCYMTVLSPAKACDPWAAYCAKSFSEKTDSGTNLTEVQARILQILEQTGGVDQQELAKRLALPVEDFERDLAALRHMEKLRAEMRDGRKVICLW</sequence>
<evidence type="ECO:0000313" key="1">
    <source>
        <dbReference type="EMBL" id="BBO75211.1"/>
    </source>
</evidence>
<dbReference type="OrthoDB" id="5516583at2"/>
<proteinExistence type="predicted"/>
<accession>A0A5K7Z6C0</accession>
<reference evidence="1 2" key="1">
    <citation type="submission" date="2019-11" db="EMBL/GenBank/DDBJ databases">
        <title>Comparative genomics of hydrocarbon-degrading Desulfosarcina strains.</title>
        <authorList>
            <person name="Watanabe M."/>
            <person name="Kojima H."/>
            <person name="Fukui M."/>
        </authorList>
    </citation>
    <scope>NUCLEOTIDE SEQUENCE [LARGE SCALE GENOMIC DNA]</scope>
    <source>
        <strain evidence="1 2">PP31</strain>
    </source>
</reference>
<protein>
    <submittedName>
        <fullName evidence="1">Uncharacterized protein</fullName>
    </submittedName>
</protein>
<dbReference type="EMBL" id="AP021875">
    <property type="protein sequence ID" value="BBO75211.1"/>
    <property type="molecule type" value="Genomic_DNA"/>
</dbReference>
<keyword evidence="2" id="KW-1185">Reference proteome</keyword>